<dbReference type="EMBL" id="PKGU01000001">
    <property type="protein sequence ID" value="PKZ15950.1"/>
    <property type="molecule type" value="Genomic_DNA"/>
</dbReference>
<dbReference type="Proteomes" id="UP000242263">
    <property type="component" value="Unassembled WGS sequence"/>
</dbReference>
<dbReference type="RefSeq" id="WP_021618302.1">
    <property type="nucleotide sequence ID" value="NZ_CAMYCS010000001.1"/>
</dbReference>
<reference evidence="1 2" key="1">
    <citation type="submission" date="2017-12" db="EMBL/GenBank/DDBJ databases">
        <title>Phylogenetic diversity of female urinary microbiome.</title>
        <authorList>
            <person name="Thomas-White K."/>
            <person name="Wolfe A.J."/>
        </authorList>
    </citation>
    <scope>NUCLEOTIDE SEQUENCE [LARGE SCALE GENOMIC DNA]</scope>
    <source>
        <strain evidence="1 2">UMB0064</strain>
    </source>
</reference>
<sequence>MIKRIFWFLVGFGAGLVVASKAQAYVRAHTPRMAREFVLGPDQDNVAMRTLGSLIADFRKYSNEKEAEMNEKYARKFGEN</sequence>
<comment type="caution">
    <text evidence="1">The sequence shown here is derived from an EMBL/GenBank/DDBJ whole genome shotgun (WGS) entry which is preliminary data.</text>
</comment>
<proteinExistence type="predicted"/>
<evidence type="ECO:0000313" key="1">
    <source>
        <dbReference type="EMBL" id="PKZ15950.1"/>
    </source>
</evidence>
<organism evidence="1 2">
    <name type="scientific">Alloscardovia omnicolens</name>
    <dbReference type="NCBI Taxonomy" id="419015"/>
    <lineage>
        <taxon>Bacteria</taxon>
        <taxon>Bacillati</taxon>
        <taxon>Actinomycetota</taxon>
        <taxon>Actinomycetes</taxon>
        <taxon>Bifidobacteriales</taxon>
        <taxon>Bifidobacteriaceae</taxon>
        <taxon>Alloscardovia</taxon>
    </lineage>
</organism>
<dbReference type="AlphaFoldDB" id="A0A2I1J7K2"/>
<accession>A0A2I1J7K2</accession>
<gene>
    <name evidence="1" type="ORF">CYJ32_00420</name>
</gene>
<name>A0A2I1J7K2_9BIFI</name>
<evidence type="ECO:0000313" key="2">
    <source>
        <dbReference type="Proteomes" id="UP000242263"/>
    </source>
</evidence>
<protein>
    <submittedName>
        <fullName evidence="1">Uncharacterized protein</fullName>
    </submittedName>
</protein>